<name>A0A919JEL2_9ACTN</name>
<dbReference type="GO" id="GO:0016491">
    <property type="term" value="F:oxidoreductase activity"/>
    <property type="evidence" value="ECO:0007669"/>
    <property type="project" value="InterPro"/>
</dbReference>
<dbReference type="InterPro" id="IPR013785">
    <property type="entry name" value="Aldolase_TIM"/>
</dbReference>
<dbReference type="PANTHER" id="PTHR43273">
    <property type="entry name" value="ANAEROBIC SULFATASE-MATURATING ENZYME HOMOLOG ASLB-RELATED"/>
    <property type="match status" value="1"/>
</dbReference>
<dbReference type="AlphaFoldDB" id="A0A919JEL2"/>
<dbReference type="SUPFAM" id="SSF102114">
    <property type="entry name" value="Radical SAM enzymes"/>
    <property type="match status" value="1"/>
</dbReference>
<evidence type="ECO:0000259" key="5">
    <source>
        <dbReference type="PROSITE" id="PS51918"/>
    </source>
</evidence>
<dbReference type="InterPro" id="IPR058240">
    <property type="entry name" value="rSAM_sf"/>
</dbReference>
<dbReference type="NCBIfam" id="TIGR04269">
    <property type="entry name" value="SAM_SPASM_FxsB"/>
    <property type="match status" value="1"/>
</dbReference>
<evidence type="ECO:0000313" key="6">
    <source>
        <dbReference type="EMBL" id="GIE49574.1"/>
    </source>
</evidence>
<dbReference type="GO" id="GO:0046872">
    <property type="term" value="F:metal ion binding"/>
    <property type="evidence" value="ECO:0007669"/>
    <property type="project" value="UniProtKB-KW"/>
</dbReference>
<dbReference type="EMBL" id="BOMQ01000036">
    <property type="protein sequence ID" value="GIE49574.1"/>
    <property type="molecule type" value="Genomic_DNA"/>
</dbReference>
<dbReference type="CDD" id="cd01335">
    <property type="entry name" value="Radical_SAM"/>
    <property type="match status" value="1"/>
</dbReference>
<keyword evidence="7" id="KW-1185">Reference proteome</keyword>
<feature type="domain" description="Radical SAM core" evidence="5">
    <location>
        <begin position="4"/>
        <end position="246"/>
    </location>
</feature>
<evidence type="ECO:0000256" key="1">
    <source>
        <dbReference type="ARBA" id="ARBA00022691"/>
    </source>
</evidence>
<gene>
    <name evidence="6" type="ORF">Ani05nite_31080</name>
</gene>
<dbReference type="SFLD" id="SFLDG01072">
    <property type="entry name" value="dehydrogenase_like"/>
    <property type="match status" value="1"/>
</dbReference>
<sequence>MGGSPVRPFGEVVVKVHGRCNLACDYCYVYRHADQSWRRKPVAMSRSTMERLADRLGEHARTHHLPYLRVILHGGEPLLAGADFLRYAVRSIRRALPCGTRPLFTVQTNGVLLDRAVLELFLEEEVRVGVSLDGSRATNDRHRRFAGGRSSHPAVVEALRLLGTERYRQLYAGILCTVDVHSDPLETYEHLLTYRPPAMDLLLPHGNREHPPPARPLDDQLSAYGDWLVAVFDRWYDAPVRETRIRLFESLLDLLLGGHSHTEWLGLEPADIVTVDTDGSIEQSDVLKTVAEDAATTGLHLITASLDDAAAHPGIRARRSGVIALGPECRSCPVVRVCGGGLHAHRYDGTGFANRSVYCPDLYHLIAHAHGRLRDDLVRRPGS</sequence>
<dbReference type="RefSeq" id="WP_203768980.1">
    <property type="nucleotide sequence ID" value="NZ_BAAAYJ010000080.1"/>
</dbReference>
<evidence type="ECO:0000313" key="7">
    <source>
        <dbReference type="Proteomes" id="UP000647172"/>
    </source>
</evidence>
<accession>A0A919JEL2</accession>
<dbReference type="SFLD" id="SFLDG01067">
    <property type="entry name" value="SPASM/twitch_domain_containing"/>
    <property type="match status" value="1"/>
</dbReference>
<keyword evidence="2" id="KW-0479">Metal-binding</keyword>
<dbReference type="SFLD" id="SFLDS00029">
    <property type="entry name" value="Radical_SAM"/>
    <property type="match status" value="1"/>
</dbReference>
<dbReference type="InterPro" id="IPR007197">
    <property type="entry name" value="rSAM"/>
</dbReference>
<keyword evidence="1" id="KW-0949">S-adenosyl-L-methionine</keyword>
<dbReference type="Proteomes" id="UP000647172">
    <property type="component" value="Unassembled WGS sequence"/>
</dbReference>
<dbReference type="InterPro" id="IPR023867">
    <property type="entry name" value="Sulphatase_maturase_rSAM"/>
</dbReference>
<dbReference type="GO" id="GO:0051536">
    <property type="term" value="F:iron-sulfur cluster binding"/>
    <property type="evidence" value="ECO:0007669"/>
    <property type="project" value="UniProtKB-KW"/>
</dbReference>
<reference evidence="6" key="1">
    <citation type="submission" date="2021-01" db="EMBL/GenBank/DDBJ databases">
        <title>Whole genome shotgun sequence of Actinoplanes nipponensis NBRC 14063.</title>
        <authorList>
            <person name="Komaki H."/>
            <person name="Tamura T."/>
        </authorList>
    </citation>
    <scope>NUCLEOTIDE SEQUENCE</scope>
    <source>
        <strain evidence="6">NBRC 14063</strain>
    </source>
</reference>
<comment type="caution">
    <text evidence="6">The sequence shown here is derived from an EMBL/GenBank/DDBJ whole genome shotgun (WGS) entry which is preliminary data.</text>
</comment>
<proteinExistence type="predicted"/>
<evidence type="ECO:0000256" key="4">
    <source>
        <dbReference type="ARBA" id="ARBA00023014"/>
    </source>
</evidence>
<keyword evidence="4" id="KW-0411">Iron-sulfur</keyword>
<dbReference type="Pfam" id="PF04055">
    <property type="entry name" value="Radical_SAM"/>
    <property type="match status" value="1"/>
</dbReference>
<dbReference type="PANTHER" id="PTHR43273:SF8">
    <property type="entry name" value="RADICAL SAM DOMAIN PROTEIN"/>
    <property type="match status" value="1"/>
</dbReference>
<dbReference type="PROSITE" id="PS51918">
    <property type="entry name" value="RADICAL_SAM"/>
    <property type="match status" value="1"/>
</dbReference>
<organism evidence="6 7">
    <name type="scientific">Actinoplanes nipponensis</name>
    <dbReference type="NCBI Taxonomy" id="135950"/>
    <lineage>
        <taxon>Bacteria</taxon>
        <taxon>Bacillati</taxon>
        <taxon>Actinomycetota</taxon>
        <taxon>Actinomycetes</taxon>
        <taxon>Micromonosporales</taxon>
        <taxon>Micromonosporaceae</taxon>
        <taxon>Actinoplanes</taxon>
    </lineage>
</organism>
<dbReference type="SFLD" id="SFLDG01386">
    <property type="entry name" value="main_SPASM_domain-containing"/>
    <property type="match status" value="1"/>
</dbReference>
<evidence type="ECO:0000256" key="2">
    <source>
        <dbReference type="ARBA" id="ARBA00022723"/>
    </source>
</evidence>
<keyword evidence="3" id="KW-0408">Iron</keyword>
<evidence type="ECO:0000256" key="3">
    <source>
        <dbReference type="ARBA" id="ARBA00023004"/>
    </source>
</evidence>
<protein>
    <submittedName>
        <fullName evidence="6">Radical SAM protein</fullName>
    </submittedName>
</protein>
<dbReference type="Gene3D" id="3.20.20.70">
    <property type="entry name" value="Aldolase class I"/>
    <property type="match status" value="1"/>
</dbReference>
<dbReference type="InterPro" id="IPR026335">
    <property type="entry name" value="rSAM_SPASM_FxsB"/>
</dbReference>